<dbReference type="InterPro" id="IPR003903">
    <property type="entry name" value="UIM_dom"/>
</dbReference>
<feature type="region of interest" description="Disordered" evidence="8">
    <location>
        <begin position="236"/>
        <end position="354"/>
    </location>
</feature>
<dbReference type="PANTHER" id="PTHR43066:SF1">
    <property type="entry name" value="RHOMBOID PROTEIN 2"/>
    <property type="match status" value="1"/>
</dbReference>
<evidence type="ECO:0000256" key="4">
    <source>
        <dbReference type="ARBA" id="ARBA00022692"/>
    </source>
</evidence>
<dbReference type="RefSeq" id="XP_022095237.1">
    <property type="nucleotide sequence ID" value="XM_022239545.1"/>
</dbReference>
<reference evidence="12" key="1">
    <citation type="submission" date="2025-08" db="UniProtKB">
        <authorList>
            <consortium name="RefSeq"/>
        </authorList>
    </citation>
    <scope>IDENTIFICATION</scope>
</reference>
<keyword evidence="7 9" id="KW-0472">Membrane</keyword>
<keyword evidence="6 9" id="KW-1133">Transmembrane helix</keyword>
<evidence type="ECO:0000256" key="1">
    <source>
        <dbReference type="ARBA" id="ARBA00004141"/>
    </source>
</evidence>
<dbReference type="GO" id="GO:0004252">
    <property type="term" value="F:serine-type endopeptidase activity"/>
    <property type="evidence" value="ECO:0007669"/>
    <property type="project" value="InterPro"/>
</dbReference>
<dbReference type="Gene3D" id="1.20.1540.10">
    <property type="entry name" value="Rhomboid-like"/>
    <property type="match status" value="1"/>
</dbReference>
<proteinExistence type="inferred from homology"/>
<evidence type="ECO:0000256" key="5">
    <source>
        <dbReference type="ARBA" id="ARBA00022801"/>
    </source>
</evidence>
<dbReference type="Proteomes" id="UP000694845">
    <property type="component" value="Unplaced"/>
</dbReference>
<accession>A0A8B7YRC2</accession>
<evidence type="ECO:0000256" key="2">
    <source>
        <dbReference type="ARBA" id="ARBA00009045"/>
    </source>
</evidence>
<comment type="similarity">
    <text evidence="2">Belongs to the peptidase S54 family.</text>
</comment>
<keyword evidence="5" id="KW-0378">Hydrolase</keyword>
<comment type="subcellular location">
    <subcellularLocation>
        <location evidence="1">Membrane</location>
        <topology evidence="1">Multi-pass membrane protein</topology>
    </subcellularLocation>
</comment>
<dbReference type="SUPFAM" id="SSF144091">
    <property type="entry name" value="Rhomboid-like"/>
    <property type="match status" value="1"/>
</dbReference>
<protein>
    <submittedName>
        <fullName evidence="12">Rhomboid-related protein 4-like</fullName>
    </submittedName>
</protein>
<dbReference type="GeneID" id="110981729"/>
<evidence type="ECO:0000259" key="10">
    <source>
        <dbReference type="Pfam" id="PF01694"/>
    </source>
</evidence>
<sequence length="354" mass="39551">MFQPRRRREGLGLLLLVGQLMRVGFDRIPPTTLGTIAINVAIYLKVLDPYIRMYFRSPSIKNICVSTYSVWYQGDWARLALAAWFHLDDWHLYFNMVSFLWKGLSLERRFGTFYFAYLIAAFSLLTNITMIGLNVAVAEALDDDSYIVSCAAGFSGVIFALKVLTTHYTPAGTQYVMGFPVPSRYACWAELVLIQLLVPRASFTGHLAGILVGLAFVKGPLKPIMDVIPSMLEPRQGTRFHGSGRLGRSSYAQGGTATRGRATGRQPGGYDYAGGMSEEEQMQEAIRASLQTGSSRPPTAPPMPSAPPYNEQQNTPRLYPDLSDLSQERGPRSQAPGYLDDEELRRRRLARFDR</sequence>
<name>A0A8B7YRC2_ACAPL</name>
<organism evidence="11 12">
    <name type="scientific">Acanthaster planci</name>
    <name type="common">Crown-of-thorns starfish</name>
    <dbReference type="NCBI Taxonomy" id="133434"/>
    <lineage>
        <taxon>Eukaryota</taxon>
        <taxon>Metazoa</taxon>
        <taxon>Echinodermata</taxon>
        <taxon>Eleutherozoa</taxon>
        <taxon>Asterozoa</taxon>
        <taxon>Asteroidea</taxon>
        <taxon>Valvatacea</taxon>
        <taxon>Valvatida</taxon>
        <taxon>Acanthasteridae</taxon>
        <taxon>Acanthaster</taxon>
    </lineage>
</organism>
<dbReference type="Pfam" id="PF01694">
    <property type="entry name" value="Rhomboid"/>
    <property type="match status" value="1"/>
</dbReference>
<feature type="domain" description="Peptidase S54 rhomboid" evidence="10">
    <location>
        <begin position="74"/>
        <end position="216"/>
    </location>
</feature>
<dbReference type="OrthoDB" id="10257275at2759"/>
<dbReference type="GO" id="GO:0006508">
    <property type="term" value="P:proteolysis"/>
    <property type="evidence" value="ECO:0007669"/>
    <property type="project" value="UniProtKB-KW"/>
</dbReference>
<dbReference type="InterPro" id="IPR035952">
    <property type="entry name" value="Rhomboid-like_sf"/>
</dbReference>
<evidence type="ECO:0000256" key="6">
    <source>
        <dbReference type="ARBA" id="ARBA00022989"/>
    </source>
</evidence>
<keyword evidence="11" id="KW-1185">Reference proteome</keyword>
<feature type="compositionally biased region" description="Pro residues" evidence="8">
    <location>
        <begin position="298"/>
        <end position="307"/>
    </location>
</feature>
<keyword evidence="4 9" id="KW-0812">Transmembrane</keyword>
<evidence type="ECO:0000313" key="11">
    <source>
        <dbReference type="Proteomes" id="UP000694845"/>
    </source>
</evidence>
<dbReference type="KEGG" id="aplc:110981729"/>
<feature type="transmembrane region" description="Helical" evidence="9">
    <location>
        <begin position="145"/>
        <end position="164"/>
    </location>
</feature>
<dbReference type="GO" id="GO:0016020">
    <property type="term" value="C:membrane"/>
    <property type="evidence" value="ECO:0007669"/>
    <property type="project" value="UniProtKB-SubCell"/>
</dbReference>
<evidence type="ECO:0000256" key="9">
    <source>
        <dbReference type="SAM" id="Phobius"/>
    </source>
</evidence>
<dbReference type="PROSITE" id="PS50330">
    <property type="entry name" value="UIM"/>
    <property type="match status" value="1"/>
</dbReference>
<feature type="compositionally biased region" description="Low complexity" evidence="8">
    <location>
        <begin position="252"/>
        <end position="269"/>
    </location>
</feature>
<dbReference type="CTD" id="84236"/>
<dbReference type="AlphaFoldDB" id="A0A8B7YRC2"/>
<evidence type="ECO:0000256" key="3">
    <source>
        <dbReference type="ARBA" id="ARBA00022670"/>
    </source>
</evidence>
<dbReference type="InterPro" id="IPR022764">
    <property type="entry name" value="Peptidase_S54_rhomboid_dom"/>
</dbReference>
<evidence type="ECO:0000313" key="12">
    <source>
        <dbReference type="RefSeq" id="XP_022095237.1"/>
    </source>
</evidence>
<feature type="transmembrane region" description="Helical" evidence="9">
    <location>
        <begin position="112"/>
        <end position="133"/>
    </location>
</feature>
<keyword evidence="3" id="KW-0645">Protease</keyword>
<gene>
    <name evidence="12" type="primary">LOC110981729</name>
</gene>
<dbReference type="OMA" id="IWFAYII"/>
<dbReference type="FunFam" id="1.20.1540.10:FF:000008">
    <property type="entry name" value="RHOMBOID-like protein 13"/>
    <property type="match status" value="1"/>
</dbReference>
<dbReference type="PANTHER" id="PTHR43066">
    <property type="entry name" value="RHOMBOID-RELATED PROTEIN"/>
    <property type="match status" value="1"/>
</dbReference>
<evidence type="ECO:0000256" key="8">
    <source>
        <dbReference type="SAM" id="MobiDB-lite"/>
    </source>
</evidence>
<evidence type="ECO:0000256" key="7">
    <source>
        <dbReference type="ARBA" id="ARBA00023136"/>
    </source>
</evidence>